<dbReference type="EMBL" id="JAGZMZ010000011">
    <property type="protein sequence ID" value="MBS4884271.1"/>
    <property type="molecule type" value="Genomic_DNA"/>
</dbReference>
<dbReference type="InterPro" id="IPR000150">
    <property type="entry name" value="Cof"/>
</dbReference>
<organism evidence="1 2">
    <name type="scientific">Amedibacillus dolichus</name>
    <dbReference type="NCBI Taxonomy" id="31971"/>
    <lineage>
        <taxon>Bacteria</taxon>
        <taxon>Bacillati</taxon>
        <taxon>Bacillota</taxon>
        <taxon>Erysipelotrichia</taxon>
        <taxon>Erysipelotrichales</taxon>
        <taxon>Erysipelotrichaceae</taxon>
        <taxon>Amedibacillus</taxon>
    </lineage>
</organism>
<dbReference type="InterPro" id="IPR036412">
    <property type="entry name" value="HAD-like_sf"/>
</dbReference>
<dbReference type="Pfam" id="PF08282">
    <property type="entry name" value="Hydrolase_3"/>
    <property type="match status" value="1"/>
</dbReference>
<dbReference type="Proteomes" id="UP000753219">
    <property type="component" value="Unassembled WGS sequence"/>
</dbReference>
<dbReference type="NCBIfam" id="TIGR00099">
    <property type="entry name" value="Cof-subfamily"/>
    <property type="match status" value="1"/>
</dbReference>
<dbReference type="RefSeq" id="WP_226812272.1">
    <property type="nucleotide sequence ID" value="NZ_CAJKGD010000019.1"/>
</dbReference>
<dbReference type="Gene3D" id="3.40.50.1000">
    <property type="entry name" value="HAD superfamily/HAD-like"/>
    <property type="match status" value="1"/>
</dbReference>
<proteinExistence type="predicted"/>
<evidence type="ECO:0000313" key="1">
    <source>
        <dbReference type="EMBL" id="MBS4884271.1"/>
    </source>
</evidence>
<dbReference type="SUPFAM" id="SSF56784">
    <property type="entry name" value="HAD-like"/>
    <property type="match status" value="1"/>
</dbReference>
<dbReference type="InterPro" id="IPR006379">
    <property type="entry name" value="HAD-SF_hydro_IIB"/>
</dbReference>
<dbReference type="AlphaFoldDB" id="A0A942WGS3"/>
<dbReference type="NCBIfam" id="TIGR01484">
    <property type="entry name" value="HAD-SF-IIB"/>
    <property type="match status" value="1"/>
</dbReference>
<dbReference type="PANTHER" id="PTHR10000:SF8">
    <property type="entry name" value="HAD SUPERFAMILY HYDROLASE-LIKE, TYPE 3"/>
    <property type="match status" value="1"/>
</dbReference>
<sequence>MNKYQAVCLDLDGTLFGKDSTISQKNKEVLKACLDKGIQVYFVSGRPYFFTKYQASLVDERVQVISSNGGCYDKGDTIVKKCIPQKCLAEIIDCLKETKSPAFFKSKDTIYAHEDYDARFMYDEWRELPQFPNTKSYPNLSWEELKDKTKDIVKILIYDTDKVLLRKLRQRIEGIDGITVASYNEISFDVNAANVNKGNAIKDVMEYRKIPLANVLAIGDGENDMAMFAVAGHTIAMCNAKASIQKLCDEVSALSNEDDGVSEILQEYFLRQ</sequence>
<reference evidence="1" key="1">
    <citation type="submission" date="2021-02" db="EMBL/GenBank/DDBJ databases">
        <title>Infant gut strain persistence is associated with maternal origin, phylogeny, and functional potential including surface adhesion and iron acquisition.</title>
        <authorList>
            <person name="Lou Y.C."/>
        </authorList>
    </citation>
    <scope>NUCLEOTIDE SEQUENCE</scope>
    <source>
        <strain evidence="1">L3_108_103G1_dasL3_108_103G1_concoct_2</strain>
    </source>
</reference>
<dbReference type="Gene3D" id="3.30.1240.10">
    <property type="match status" value="1"/>
</dbReference>
<name>A0A942WGS3_9FIRM</name>
<dbReference type="SFLD" id="SFLDG01140">
    <property type="entry name" value="C2.B:_Phosphomannomutase_and_P"/>
    <property type="match status" value="1"/>
</dbReference>
<accession>A0A942WGS3</accession>
<dbReference type="GO" id="GO:0005829">
    <property type="term" value="C:cytosol"/>
    <property type="evidence" value="ECO:0007669"/>
    <property type="project" value="TreeGrafter"/>
</dbReference>
<comment type="caution">
    <text evidence="1">The sequence shown here is derived from an EMBL/GenBank/DDBJ whole genome shotgun (WGS) entry which is preliminary data.</text>
</comment>
<dbReference type="PANTHER" id="PTHR10000">
    <property type="entry name" value="PHOSPHOSERINE PHOSPHATASE"/>
    <property type="match status" value="1"/>
</dbReference>
<gene>
    <name evidence="1" type="ORF">KHZ85_05840</name>
</gene>
<dbReference type="InterPro" id="IPR023214">
    <property type="entry name" value="HAD_sf"/>
</dbReference>
<protein>
    <submittedName>
        <fullName evidence="1">HAD family phosphatase</fullName>
    </submittedName>
</protein>
<dbReference type="GO" id="GO:0000287">
    <property type="term" value="F:magnesium ion binding"/>
    <property type="evidence" value="ECO:0007669"/>
    <property type="project" value="TreeGrafter"/>
</dbReference>
<evidence type="ECO:0000313" key="2">
    <source>
        <dbReference type="Proteomes" id="UP000753219"/>
    </source>
</evidence>
<dbReference type="SFLD" id="SFLDS00003">
    <property type="entry name" value="Haloacid_Dehalogenase"/>
    <property type="match status" value="1"/>
</dbReference>
<dbReference type="GO" id="GO:0016791">
    <property type="term" value="F:phosphatase activity"/>
    <property type="evidence" value="ECO:0007669"/>
    <property type="project" value="TreeGrafter"/>
</dbReference>